<dbReference type="Proteomes" id="UP001596298">
    <property type="component" value="Unassembled WGS sequence"/>
</dbReference>
<gene>
    <name evidence="1" type="ORF">ACFQDH_21060</name>
</gene>
<accession>A0ABW2AM70</accession>
<proteinExistence type="predicted"/>
<dbReference type="RefSeq" id="WP_382404326.1">
    <property type="nucleotide sequence ID" value="NZ_JBHSWH010000001.1"/>
</dbReference>
<sequence length="88" mass="9409">MAVALYDSVHGHTSLLPVGRLGRLSVATRGEAGPGEVVVPIRGGSETFTAYSAMPLRKDQQVYVVEDLGARTVTVVAWGEREDSLLKL</sequence>
<comment type="caution">
    <text evidence="1">The sequence shown here is derived from an EMBL/GenBank/DDBJ whole genome shotgun (WGS) entry which is preliminary data.</text>
</comment>
<evidence type="ECO:0000313" key="2">
    <source>
        <dbReference type="Proteomes" id="UP001596298"/>
    </source>
</evidence>
<name>A0ABW2AM70_9MICO</name>
<organism evidence="1 2">
    <name type="scientific">Flexivirga alba</name>
    <dbReference type="NCBI Taxonomy" id="702742"/>
    <lineage>
        <taxon>Bacteria</taxon>
        <taxon>Bacillati</taxon>
        <taxon>Actinomycetota</taxon>
        <taxon>Actinomycetes</taxon>
        <taxon>Micrococcales</taxon>
        <taxon>Dermacoccaceae</taxon>
        <taxon>Flexivirga</taxon>
    </lineage>
</organism>
<keyword evidence="2" id="KW-1185">Reference proteome</keyword>
<dbReference type="EMBL" id="JBHSWH010000001">
    <property type="protein sequence ID" value="MFC6707659.1"/>
    <property type="molecule type" value="Genomic_DNA"/>
</dbReference>
<evidence type="ECO:0000313" key="1">
    <source>
        <dbReference type="EMBL" id="MFC6707659.1"/>
    </source>
</evidence>
<protein>
    <submittedName>
        <fullName evidence="1">Uncharacterized protein</fullName>
    </submittedName>
</protein>
<reference evidence="2" key="1">
    <citation type="journal article" date="2019" name="Int. J. Syst. Evol. Microbiol.">
        <title>The Global Catalogue of Microorganisms (GCM) 10K type strain sequencing project: providing services to taxonomists for standard genome sequencing and annotation.</title>
        <authorList>
            <consortium name="The Broad Institute Genomics Platform"/>
            <consortium name="The Broad Institute Genome Sequencing Center for Infectious Disease"/>
            <person name="Wu L."/>
            <person name="Ma J."/>
        </authorList>
    </citation>
    <scope>NUCLEOTIDE SEQUENCE [LARGE SCALE GENOMIC DNA]</scope>
    <source>
        <strain evidence="2">CCUG 58127</strain>
    </source>
</reference>